<dbReference type="Proteomes" id="UP001153076">
    <property type="component" value="Unassembled WGS sequence"/>
</dbReference>
<evidence type="ECO:0000256" key="3">
    <source>
        <dbReference type="ARBA" id="ARBA00022448"/>
    </source>
</evidence>
<dbReference type="InterPro" id="IPR050365">
    <property type="entry name" value="TIM50"/>
</dbReference>
<dbReference type="CDD" id="cd07521">
    <property type="entry name" value="HAD_FCP1-like"/>
    <property type="match status" value="1"/>
</dbReference>
<protein>
    <recommendedName>
        <fullName evidence="12">Mitochondrial import inner membrane translocase subunit TIM50</fullName>
    </recommendedName>
</protein>
<evidence type="ECO:0000256" key="1">
    <source>
        <dbReference type="ARBA" id="ARBA00004434"/>
    </source>
</evidence>
<feature type="compositionally biased region" description="Low complexity" evidence="13">
    <location>
        <begin position="22"/>
        <end position="44"/>
    </location>
</feature>
<name>A0A9Q1JIR3_9CARY</name>
<dbReference type="SUPFAM" id="SSF56784">
    <property type="entry name" value="HAD-like"/>
    <property type="match status" value="1"/>
</dbReference>
<feature type="domain" description="FCP1 homology" evidence="14">
    <location>
        <begin position="162"/>
        <end position="302"/>
    </location>
</feature>
<dbReference type="Pfam" id="PF03031">
    <property type="entry name" value="NIF"/>
    <property type="match status" value="1"/>
</dbReference>
<dbReference type="InterPro" id="IPR023214">
    <property type="entry name" value="HAD_sf"/>
</dbReference>
<comment type="subunit">
    <text evidence="12">Component of the TIM23 complex.</text>
</comment>
<evidence type="ECO:0000313" key="16">
    <source>
        <dbReference type="Proteomes" id="UP001153076"/>
    </source>
</evidence>
<comment type="function">
    <text evidence="12">Essential component of the TIM23 complex, a complex that mediates the translocation of transit peptide-containing proteins across the mitochondrial inner membrane.</text>
</comment>
<dbReference type="PROSITE" id="PS50969">
    <property type="entry name" value="FCP1"/>
    <property type="match status" value="1"/>
</dbReference>
<comment type="subcellular location">
    <subcellularLocation>
        <location evidence="1 12">Mitochondrion inner membrane</location>
        <topology evidence="1 12">Single-pass membrane protein</topology>
    </subcellularLocation>
</comment>
<proteinExistence type="inferred from homology"/>
<dbReference type="Gene3D" id="3.40.50.1000">
    <property type="entry name" value="HAD superfamily/HAD-like"/>
    <property type="match status" value="1"/>
</dbReference>
<evidence type="ECO:0000256" key="6">
    <source>
        <dbReference type="ARBA" id="ARBA00022927"/>
    </source>
</evidence>
<keyword evidence="3 12" id="KW-0813">Transport</keyword>
<dbReference type="PROSITE" id="PS51257">
    <property type="entry name" value="PROKAR_LIPOPROTEIN"/>
    <property type="match status" value="1"/>
</dbReference>
<dbReference type="GO" id="GO:0015031">
    <property type="term" value="P:protein transport"/>
    <property type="evidence" value="ECO:0007669"/>
    <property type="project" value="UniProtKB-KW"/>
</dbReference>
<dbReference type="PANTHER" id="PTHR12210">
    <property type="entry name" value="DULLARD PROTEIN PHOSPHATASE"/>
    <property type="match status" value="1"/>
</dbReference>
<evidence type="ECO:0000256" key="5">
    <source>
        <dbReference type="ARBA" id="ARBA00022792"/>
    </source>
</evidence>
<sequence>MLSVLRLRHLLRSESRHHCRRSFSSSSSFSSCSSTTPSSSSTPSDPILGNPTPGKMSRFLKFGFFGAVAGVLGSAAYATYVYTADEVDDMTKSFRSSINRTKAVDAASNIEKVKPLQYAVLSAPAKAVDIYLNLRRSVEGCLKEFAEPSFNKLLPDMDPTLQQLGLCTLVLDLRDTIIHTEWKRETGWSTFKRPGLDAFLEQLSQFYEIIVYTDEINVDHLREKFAQKGVTYILARSDTKYQDGKHYRDLSKLNRDPSKILYVSGHALETCLQPENCVPIKPWRKEADDTTLLDLLPFLEYVGFHRHIDVRSVLASFQGKDIASEFITRSKEHHRRMLERQRQG</sequence>
<keyword evidence="6 12" id="KW-0653">Protein transport</keyword>
<dbReference type="SMART" id="SM00577">
    <property type="entry name" value="CPDc"/>
    <property type="match status" value="1"/>
</dbReference>
<evidence type="ECO:0000256" key="4">
    <source>
        <dbReference type="ARBA" id="ARBA00022692"/>
    </source>
</evidence>
<dbReference type="InterPro" id="IPR004274">
    <property type="entry name" value="FCP1_dom"/>
</dbReference>
<keyword evidence="10 12" id="KW-0496">Mitochondrion</keyword>
<evidence type="ECO:0000259" key="14">
    <source>
        <dbReference type="PROSITE" id="PS50969"/>
    </source>
</evidence>
<dbReference type="OrthoDB" id="287041at2759"/>
<accession>A0A9Q1JIR3</accession>
<keyword evidence="16" id="KW-1185">Reference proteome</keyword>
<dbReference type="GO" id="GO:0005744">
    <property type="term" value="C:TIM23 mitochondrial import inner membrane translocase complex"/>
    <property type="evidence" value="ECO:0007669"/>
    <property type="project" value="UniProtKB-UniRule"/>
</dbReference>
<evidence type="ECO:0000256" key="11">
    <source>
        <dbReference type="ARBA" id="ARBA00023136"/>
    </source>
</evidence>
<evidence type="ECO:0000256" key="12">
    <source>
        <dbReference type="RuleBase" id="RU365079"/>
    </source>
</evidence>
<keyword evidence="7 12" id="KW-0809">Transit peptide</keyword>
<evidence type="ECO:0000256" key="9">
    <source>
        <dbReference type="ARBA" id="ARBA00023010"/>
    </source>
</evidence>
<feature type="transmembrane region" description="Helical" evidence="12">
    <location>
        <begin position="62"/>
        <end position="82"/>
    </location>
</feature>
<evidence type="ECO:0000256" key="7">
    <source>
        <dbReference type="ARBA" id="ARBA00022946"/>
    </source>
</evidence>
<organism evidence="15 16">
    <name type="scientific">Carnegiea gigantea</name>
    <dbReference type="NCBI Taxonomy" id="171969"/>
    <lineage>
        <taxon>Eukaryota</taxon>
        <taxon>Viridiplantae</taxon>
        <taxon>Streptophyta</taxon>
        <taxon>Embryophyta</taxon>
        <taxon>Tracheophyta</taxon>
        <taxon>Spermatophyta</taxon>
        <taxon>Magnoliopsida</taxon>
        <taxon>eudicotyledons</taxon>
        <taxon>Gunneridae</taxon>
        <taxon>Pentapetalae</taxon>
        <taxon>Caryophyllales</taxon>
        <taxon>Cactineae</taxon>
        <taxon>Cactaceae</taxon>
        <taxon>Cactoideae</taxon>
        <taxon>Echinocereeae</taxon>
        <taxon>Carnegiea</taxon>
    </lineage>
</organism>
<dbReference type="FunFam" id="3.40.50.1000:FF:000019">
    <property type="entry name" value="Mitochondrial import inner membrane translocase subunit TIM50"/>
    <property type="match status" value="1"/>
</dbReference>
<evidence type="ECO:0000256" key="2">
    <source>
        <dbReference type="ARBA" id="ARBA00006344"/>
    </source>
</evidence>
<keyword evidence="9 12" id="KW-0811">Translocation</keyword>
<comment type="similarity">
    <text evidence="2 12">Belongs to the TIM50 family.</text>
</comment>
<keyword evidence="4 12" id="KW-0812">Transmembrane</keyword>
<dbReference type="EMBL" id="JAKOGI010001669">
    <property type="protein sequence ID" value="KAJ8424489.1"/>
    <property type="molecule type" value="Genomic_DNA"/>
</dbReference>
<dbReference type="InterPro" id="IPR036412">
    <property type="entry name" value="HAD-like_sf"/>
</dbReference>
<keyword evidence="5" id="KW-0999">Mitochondrion inner membrane</keyword>
<comment type="caution">
    <text evidence="15">The sequence shown here is derived from an EMBL/GenBank/DDBJ whole genome shotgun (WGS) entry which is preliminary data.</text>
</comment>
<keyword evidence="11 12" id="KW-0472">Membrane</keyword>
<keyword evidence="8 12" id="KW-1133">Transmembrane helix</keyword>
<dbReference type="AlphaFoldDB" id="A0A9Q1JIR3"/>
<reference evidence="15" key="1">
    <citation type="submission" date="2022-04" db="EMBL/GenBank/DDBJ databases">
        <title>Carnegiea gigantea Genome sequencing and assembly v2.</title>
        <authorList>
            <person name="Copetti D."/>
            <person name="Sanderson M.J."/>
            <person name="Burquez A."/>
            <person name="Wojciechowski M.F."/>
        </authorList>
    </citation>
    <scope>NUCLEOTIDE SEQUENCE</scope>
    <source>
        <strain evidence="15">SGP5-SGP5p</strain>
        <tissue evidence="15">Aerial part</tissue>
    </source>
</reference>
<feature type="region of interest" description="Disordered" evidence="13">
    <location>
        <begin position="22"/>
        <end position="50"/>
    </location>
</feature>
<evidence type="ECO:0000256" key="10">
    <source>
        <dbReference type="ARBA" id="ARBA00023128"/>
    </source>
</evidence>
<gene>
    <name evidence="15" type="ORF">Cgig2_000528</name>
</gene>
<evidence type="ECO:0000313" key="15">
    <source>
        <dbReference type="EMBL" id="KAJ8424489.1"/>
    </source>
</evidence>
<evidence type="ECO:0000256" key="8">
    <source>
        <dbReference type="ARBA" id="ARBA00022989"/>
    </source>
</evidence>
<evidence type="ECO:0000256" key="13">
    <source>
        <dbReference type="SAM" id="MobiDB-lite"/>
    </source>
</evidence>